<name>A0A8X6PJE5_NEPPI</name>
<organism evidence="2 3">
    <name type="scientific">Nephila pilipes</name>
    <name type="common">Giant wood spider</name>
    <name type="synonym">Nephila maculata</name>
    <dbReference type="NCBI Taxonomy" id="299642"/>
    <lineage>
        <taxon>Eukaryota</taxon>
        <taxon>Metazoa</taxon>
        <taxon>Ecdysozoa</taxon>
        <taxon>Arthropoda</taxon>
        <taxon>Chelicerata</taxon>
        <taxon>Arachnida</taxon>
        <taxon>Araneae</taxon>
        <taxon>Araneomorphae</taxon>
        <taxon>Entelegynae</taxon>
        <taxon>Araneoidea</taxon>
        <taxon>Nephilidae</taxon>
        <taxon>Nephila</taxon>
    </lineage>
</organism>
<evidence type="ECO:0000313" key="3">
    <source>
        <dbReference type="Proteomes" id="UP000887013"/>
    </source>
</evidence>
<evidence type="ECO:0000313" key="2">
    <source>
        <dbReference type="EMBL" id="GFT74365.1"/>
    </source>
</evidence>
<dbReference type="AlphaFoldDB" id="A0A8X6PJE5"/>
<protein>
    <submittedName>
        <fullName evidence="2">Uncharacterized protein</fullName>
    </submittedName>
</protein>
<comment type="caution">
    <text evidence="2">The sequence shown here is derived from an EMBL/GenBank/DDBJ whole genome shotgun (WGS) entry which is preliminary data.</text>
</comment>
<evidence type="ECO:0000256" key="1">
    <source>
        <dbReference type="SAM" id="MobiDB-lite"/>
    </source>
</evidence>
<proteinExistence type="predicted"/>
<feature type="region of interest" description="Disordered" evidence="1">
    <location>
        <begin position="1"/>
        <end position="33"/>
    </location>
</feature>
<reference evidence="2" key="1">
    <citation type="submission" date="2020-08" db="EMBL/GenBank/DDBJ databases">
        <title>Multicomponent nature underlies the extraordinary mechanical properties of spider dragline silk.</title>
        <authorList>
            <person name="Kono N."/>
            <person name="Nakamura H."/>
            <person name="Mori M."/>
            <person name="Yoshida Y."/>
            <person name="Ohtoshi R."/>
            <person name="Malay A.D."/>
            <person name="Moran D.A.P."/>
            <person name="Tomita M."/>
            <person name="Numata K."/>
            <person name="Arakawa K."/>
        </authorList>
    </citation>
    <scope>NUCLEOTIDE SEQUENCE</scope>
</reference>
<dbReference type="Proteomes" id="UP000887013">
    <property type="component" value="Unassembled WGS sequence"/>
</dbReference>
<keyword evidence="3" id="KW-1185">Reference proteome</keyword>
<dbReference type="EMBL" id="BMAW01117284">
    <property type="protein sequence ID" value="GFT74365.1"/>
    <property type="molecule type" value="Genomic_DNA"/>
</dbReference>
<accession>A0A8X6PJE5</accession>
<gene>
    <name evidence="2" type="ORF">NPIL_544191</name>
</gene>
<feature type="compositionally biased region" description="Polar residues" evidence="1">
    <location>
        <begin position="15"/>
        <end position="27"/>
    </location>
</feature>
<sequence>MDGNLARIQKGKPYLSTSLPSTSAENSLQKEHNTQSLDKFMRSVISSVISEGKEPIKREIFLLSLPSTPSMYLPYFVFHSKFIVEFFDKKRRTSR</sequence>